<keyword evidence="1" id="KW-0472">Membrane</keyword>
<dbReference type="EMBL" id="JBBNIN010000023">
    <property type="protein sequence ID" value="MEQ2711910.1"/>
    <property type="molecule type" value="Genomic_DNA"/>
</dbReference>
<sequence length="476" mass="54784">MYMSLSLGMIIILLPLLLLAFLIAVGVVLYRHPSKLQKKWYQVSLKKRRRVKQAGIFLGFCAAAALFIYPLVNGEKFVSTIRLSAKERNLITKNKIKKTADESSKAGTAKNDKWLKSLYKIIRSDDTIAAQFLSNSSSYDEWASNIGIESTGEYEMRLFAENVVADKFAEKKSDEDIDSDEDFDSYDDTGFYKIIQRPDNTLEENYQKLTDSEKQDVRALKWHYKDGLLYATDDEHKVCINGTAQISMKDTKLINMMEKSGYKGIKKWMEQCENDQSGIKVKVGNKTYLLHNTDKWHKFEKNGLSIFYNYKRFIIRFDANKIVGIKSNLSELPQSGRALWTVIADQSGVSSKEIILRSYNDEGLYAKKNVQIFMKDHKIKQLLIYWDKADELKGFTKEENIFMKACFEKMGIASEDAQKWLEEFNSVSLSKKNAQNGELGNWTYSYGNSENQIVSLVDSDHDDNYVNFYKKSKGNN</sequence>
<dbReference type="Proteomes" id="UP001482154">
    <property type="component" value="Unassembled WGS sequence"/>
</dbReference>
<keyword evidence="3" id="KW-1185">Reference proteome</keyword>
<accession>A0ABV1IXG9</accession>
<organism evidence="2 3">
    <name type="scientific">Anaerostipes amylophilus</name>
    <dbReference type="NCBI Taxonomy" id="2981779"/>
    <lineage>
        <taxon>Bacteria</taxon>
        <taxon>Bacillati</taxon>
        <taxon>Bacillota</taxon>
        <taxon>Clostridia</taxon>
        <taxon>Lachnospirales</taxon>
        <taxon>Lachnospiraceae</taxon>
        <taxon>Anaerostipes</taxon>
    </lineage>
</organism>
<evidence type="ECO:0000256" key="1">
    <source>
        <dbReference type="SAM" id="Phobius"/>
    </source>
</evidence>
<keyword evidence="1" id="KW-0812">Transmembrane</keyword>
<reference evidence="2 3" key="1">
    <citation type="submission" date="2024-04" db="EMBL/GenBank/DDBJ databases">
        <title>Human intestinal bacterial collection.</title>
        <authorList>
            <person name="Pauvert C."/>
            <person name="Hitch T.C.A."/>
            <person name="Clavel T."/>
        </authorList>
    </citation>
    <scope>NUCLEOTIDE SEQUENCE [LARGE SCALE GENOMIC DNA]</scope>
    <source>
        <strain evidence="2 3">CLA-AA-H249</strain>
    </source>
</reference>
<feature type="transmembrane region" description="Helical" evidence="1">
    <location>
        <begin position="6"/>
        <end position="30"/>
    </location>
</feature>
<proteinExistence type="predicted"/>
<protein>
    <submittedName>
        <fullName evidence="2">Uncharacterized protein</fullName>
    </submittedName>
</protein>
<keyword evidence="1" id="KW-1133">Transmembrane helix</keyword>
<gene>
    <name evidence="2" type="ORF">AAAU51_12155</name>
</gene>
<evidence type="ECO:0000313" key="3">
    <source>
        <dbReference type="Proteomes" id="UP001482154"/>
    </source>
</evidence>
<comment type="caution">
    <text evidence="2">The sequence shown here is derived from an EMBL/GenBank/DDBJ whole genome shotgun (WGS) entry which is preliminary data.</text>
</comment>
<name>A0ABV1IXG9_9FIRM</name>
<feature type="transmembrane region" description="Helical" evidence="1">
    <location>
        <begin position="51"/>
        <end position="72"/>
    </location>
</feature>
<evidence type="ECO:0000313" key="2">
    <source>
        <dbReference type="EMBL" id="MEQ2711910.1"/>
    </source>
</evidence>
<dbReference type="RefSeq" id="WP_349111276.1">
    <property type="nucleotide sequence ID" value="NZ_JBBNIN010000023.1"/>
</dbReference>